<dbReference type="Pfam" id="PF03004">
    <property type="entry name" value="Transposase_24"/>
    <property type="match status" value="1"/>
</dbReference>
<gene>
    <name evidence="3" type="ORF">CASFOL_036609</name>
</gene>
<proteinExistence type="predicted"/>
<feature type="region of interest" description="Disordered" evidence="2">
    <location>
        <begin position="190"/>
        <end position="216"/>
    </location>
</feature>
<reference evidence="4" key="1">
    <citation type="journal article" date="2024" name="IScience">
        <title>Strigolactones Initiate the Formation of Haustorium-like Structures in Castilleja.</title>
        <authorList>
            <person name="Buerger M."/>
            <person name="Peterson D."/>
            <person name="Chory J."/>
        </authorList>
    </citation>
    <scope>NUCLEOTIDE SEQUENCE [LARGE SCALE GENOMIC DNA]</scope>
</reference>
<evidence type="ECO:0000313" key="4">
    <source>
        <dbReference type="Proteomes" id="UP001632038"/>
    </source>
</evidence>
<dbReference type="InterPro" id="IPR004252">
    <property type="entry name" value="Probable_transposase_24"/>
</dbReference>
<evidence type="ECO:0000313" key="3">
    <source>
        <dbReference type="EMBL" id="KAL3619548.1"/>
    </source>
</evidence>
<keyword evidence="1" id="KW-0175">Coiled coil</keyword>
<dbReference type="Proteomes" id="UP001632038">
    <property type="component" value="Unassembled WGS sequence"/>
</dbReference>
<accession>A0ABD3BQP8</accession>
<name>A0ABD3BQP8_9LAMI</name>
<protein>
    <submittedName>
        <fullName evidence="3">Uncharacterized protein</fullName>
    </submittedName>
</protein>
<feature type="region of interest" description="Disordered" evidence="2">
    <location>
        <begin position="1"/>
        <end position="58"/>
    </location>
</feature>
<sequence length="392" mass="45115">MPTRGAYRRSIVRSLSDVRASRASSSSTHPLMDDDDSSDPDETIPPTPSPLLTPSDDGSFSTTIIGGPNKIHVFILGDKLRSDVKGLAKVLREIIDSRVHDDGWKLKKVPKSYRHMWWASFQLRAYWDIDTYPIKLMESTFQRTIGRAYNNHLYNWRAGYFLYNRGIPKCVGKIRWRAWLVEWDKEEEKKKSAQARRNRMSEPAEPGTVIAKHRGGSKPAHRMAKEIAAKTGKEPTHYDILLSYHRNPDGTYTDGKAQKIADEYLTTLEQRRVDAEEGTLIDPNDVYLDVVGSQKGRCYGLGSFGKKFSTRSSCSQPNTRFVELREQLLHQQQEMQLIREERDRERHERDEEIQRLREEYTRSQMDFQSILAQQVQAAVALAMSGQTQPPRT</sequence>
<evidence type="ECO:0000256" key="1">
    <source>
        <dbReference type="SAM" id="Coils"/>
    </source>
</evidence>
<feature type="compositionally biased region" description="Basic residues" evidence="2">
    <location>
        <begin position="1"/>
        <end position="11"/>
    </location>
</feature>
<dbReference type="EMBL" id="JAVIJP010000067">
    <property type="protein sequence ID" value="KAL3619548.1"/>
    <property type="molecule type" value="Genomic_DNA"/>
</dbReference>
<evidence type="ECO:0000256" key="2">
    <source>
        <dbReference type="SAM" id="MobiDB-lite"/>
    </source>
</evidence>
<keyword evidence="4" id="KW-1185">Reference proteome</keyword>
<dbReference type="AlphaFoldDB" id="A0ABD3BQP8"/>
<comment type="caution">
    <text evidence="3">The sequence shown here is derived from an EMBL/GenBank/DDBJ whole genome shotgun (WGS) entry which is preliminary data.</text>
</comment>
<feature type="compositionally biased region" description="Low complexity" evidence="2">
    <location>
        <begin position="12"/>
        <end position="30"/>
    </location>
</feature>
<feature type="compositionally biased region" description="Acidic residues" evidence="2">
    <location>
        <begin position="33"/>
        <end position="42"/>
    </location>
</feature>
<feature type="coiled-coil region" evidence="1">
    <location>
        <begin position="321"/>
        <end position="359"/>
    </location>
</feature>
<organism evidence="3 4">
    <name type="scientific">Castilleja foliolosa</name>
    <dbReference type="NCBI Taxonomy" id="1961234"/>
    <lineage>
        <taxon>Eukaryota</taxon>
        <taxon>Viridiplantae</taxon>
        <taxon>Streptophyta</taxon>
        <taxon>Embryophyta</taxon>
        <taxon>Tracheophyta</taxon>
        <taxon>Spermatophyta</taxon>
        <taxon>Magnoliopsida</taxon>
        <taxon>eudicotyledons</taxon>
        <taxon>Gunneridae</taxon>
        <taxon>Pentapetalae</taxon>
        <taxon>asterids</taxon>
        <taxon>lamiids</taxon>
        <taxon>Lamiales</taxon>
        <taxon>Orobanchaceae</taxon>
        <taxon>Pedicularideae</taxon>
        <taxon>Castillejinae</taxon>
        <taxon>Castilleja</taxon>
    </lineage>
</organism>